<dbReference type="Proteomes" id="UP000197097">
    <property type="component" value="Unassembled WGS sequence"/>
</dbReference>
<reference evidence="3 4" key="1">
    <citation type="journal article" date="2002" name="Int. J. Syst. Evol. Microbiol.">
        <title>Sphingopyxis witflariensis sp. nov., isolated from activated sludge.</title>
        <authorList>
            <person name="Kampfer P."/>
            <person name="Witzenberger R."/>
            <person name="Denner E.B."/>
            <person name="Busse H.J."/>
            <person name="Neef A."/>
        </authorList>
    </citation>
    <scope>NUCLEOTIDE SEQUENCE [LARGE SCALE GENOMIC DNA]</scope>
    <source>
        <strain evidence="3 4">DSM 14551</strain>
    </source>
</reference>
<feature type="region of interest" description="Disordered" evidence="1">
    <location>
        <begin position="209"/>
        <end position="228"/>
    </location>
</feature>
<keyword evidence="2" id="KW-0732">Signal</keyword>
<evidence type="ECO:0000313" key="4">
    <source>
        <dbReference type="Proteomes" id="UP000197097"/>
    </source>
</evidence>
<comment type="caution">
    <text evidence="3">The sequence shown here is derived from an EMBL/GenBank/DDBJ whole genome shotgun (WGS) entry which is preliminary data.</text>
</comment>
<evidence type="ECO:0000256" key="1">
    <source>
        <dbReference type="SAM" id="MobiDB-lite"/>
    </source>
</evidence>
<feature type="signal peptide" evidence="2">
    <location>
        <begin position="1"/>
        <end position="20"/>
    </location>
</feature>
<dbReference type="AlphaFoldDB" id="A0A246JEQ9"/>
<evidence type="ECO:0000256" key="2">
    <source>
        <dbReference type="SAM" id="SignalP"/>
    </source>
</evidence>
<organism evidence="3 4">
    <name type="scientific">Sphingopyxis witflariensis</name>
    <dbReference type="NCBI Taxonomy" id="173675"/>
    <lineage>
        <taxon>Bacteria</taxon>
        <taxon>Pseudomonadati</taxon>
        <taxon>Pseudomonadota</taxon>
        <taxon>Alphaproteobacteria</taxon>
        <taxon>Sphingomonadales</taxon>
        <taxon>Sphingomonadaceae</taxon>
        <taxon>Sphingopyxis</taxon>
    </lineage>
</organism>
<dbReference type="OrthoDB" id="6691870at2"/>
<name>A0A246JEQ9_9SPHN</name>
<accession>A0A246JEQ9</accession>
<dbReference type="RefSeq" id="WP_088474401.1">
    <property type="nucleotide sequence ID" value="NZ_NISJ01000016.1"/>
</dbReference>
<keyword evidence="4" id="KW-1185">Reference proteome</keyword>
<feature type="chain" id="PRO_5012015327" description="Lipoprotein" evidence="2">
    <location>
        <begin position="21"/>
        <end position="228"/>
    </location>
</feature>
<evidence type="ECO:0000313" key="3">
    <source>
        <dbReference type="EMBL" id="OWQ91136.1"/>
    </source>
</evidence>
<gene>
    <name evidence="3" type="ORF">CDQ91_19580</name>
</gene>
<sequence>MRKILLAVTLAVSCASAAAAQESPLVGDYRLSEGPDAAGGLRIAADGHFQYGLTVGAMDERAEGRWEARGDAICLFTEPTPVPPAFAKAAPVEVDGAVPTIFVSWPNGRGVAGVDFVIGFDQGDPIEDYTQVYGWTMPEGDTRVPRWVELNEPIYNIAAPRFELVEADKGKLHARLVPNDFGVAVFDGACFQARDKAFILTRPEGEMRFQRESGGGDFSMEPTRTPSL</sequence>
<protein>
    <recommendedName>
        <fullName evidence="5">Lipoprotein</fullName>
    </recommendedName>
</protein>
<dbReference type="EMBL" id="NISJ01000016">
    <property type="protein sequence ID" value="OWQ91136.1"/>
    <property type="molecule type" value="Genomic_DNA"/>
</dbReference>
<proteinExistence type="predicted"/>
<evidence type="ECO:0008006" key="5">
    <source>
        <dbReference type="Google" id="ProtNLM"/>
    </source>
</evidence>